<proteinExistence type="inferred from homology"/>
<evidence type="ECO:0000256" key="2">
    <source>
        <dbReference type="ARBA" id="ARBA00019403"/>
    </source>
</evidence>
<dbReference type="NCBIfam" id="TIGR00758">
    <property type="entry name" value="UDG_fam4"/>
    <property type="match status" value="1"/>
</dbReference>
<dbReference type="InterPro" id="IPR025404">
    <property type="entry name" value="DUF4130"/>
</dbReference>
<keyword evidence="6" id="KW-0378">Hydrolase</keyword>
<organism evidence="11 12">
    <name type="scientific">Sphingobium tyrosinilyticum</name>
    <dbReference type="NCBI Taxonomy" id="2715436"/>
    <lineage>
        <taxon>Bacteria</taxon>
        <taxon>Pseudomonadati</taxon>
        <taxon>Pseudomonadota</taxon>
        <taxon>Alphaproteobacteria</taxon>
        <taxon>Sphingomonadales</taxon>
        <taxon>Sphingomonadaceae</taxon>
        <taxon>Sphingobium</taxon>
    </lineage>
</organism>
<evidence type="ECO:0000313" key="12">
    <source>
        <dbReference type="Proteomes" id="UP001595957"/>
    </source>
</evidence>
<evidence type="ECO:0000256" key="6">
    <source>
        <dbReference type="ARBA" id="ARBA00022801"/>
    </source>
</evidence>
<dbReference type="PANTHER" id="PTHR33693">
    <property type="entry name" value="TYPE-5 URACIL-DNA GLYCOSYLASE"/>
    <property type="match status" value="1"/>
</dbReference>
<keyword evidence="3" id="KW-0004">4Fe-4S</keyword>
<dbReference type="Pfam" id="PF13566">
    <property type="entry name" value="DUF4130"/>
    <property type="match status" value="1"/>
</dbReference>
<keyword evidence="5" id="KW-0227">DNA damage</keyword>
<keyword evidence="12" id="KW-1185">Reference proteome</keyword>
<dbReference type="CDD" id="cd10030">
    <property type="entry name" value="UDG-F4_TTUDGA_SPO1dp_like"/>
    <property type="match status" value="1"/>
</dbReference>
<comment type="similarity">
    <text evidence="1">Belongs to the uracil-DNA glycosylase (UDG) superfamily. Type 4 (UDGa) family.</text>
</comment>
<dbReference type="PANTHER" id="PTHR33693:SF9">
    <property type="entry name" value="TYPE-4 URACIL-DNA GLYCOSYLASE"/>
    <property type="match status" value="1"/>
</dbReference>
<name>A0ABV9EY54_9SPHN</name>
<reference evidence="12" key="1">
    <citation type="journal article" date="2019" name="Int. J. Syst. Evol. Microbiol.">
        <title>The Global Catalogue of Microorganisms (GCM) 10K type strain sequencing project: providing services to taxonomists for standard genome sequencing and annotation.</title>
        <authorList>
            <consortium name="The Broad Institute Genomics Platform"/>
            <consortium name="The Broad Institute Genome Sequencing Center for Infectious Disease"/>
            <person name="Wu L."/>
            <person name="Ma J."/>
        </authorList>
    </citation>
    <scope>NUCLEOTIDE SEQUENCE [LARGE SCALE GENOMIC DNA]</scope>
    <source>
        <strain evidence="12">NBRC 103632</strain>
    </source>
</reference>
<dbReference type="NCBIfam" id="TIGR03914">
    <property type="entry name" value="UDG_fam_dom"/>
    <property type="match status" value="1"/>
</dbReference>
<evidence type="ECO:0000313" key="11">
    <source>
        <dbReference type="EMBL" id="MFC4593779.1"/>
    </source>
</evidence>
<dbReference type="Gene3D" id="3.40.470.10">
    <property type="entry name" value="Uracil-DNA glycosylase-like domain"/>
    <property type="match status" value="1"/>
</dbReference>
<dbReference type="NCBIfam" id="TIGR03915">
    <property type="entry name" value="SAM_7_link_chp"/>
    <property type="match status" value="1"/>
</dbReference>
<dbReference type="SMART" id="SM00987">
    <property type="entry name" value="UreE_C"/>
    <property type="match status" value="1"/>
</dbReference>
<evidence type="ECO:0000256" key="1">
    <source>
        <dbReference type="ARBA" id="ARBA00006521"/>
    </source>
</evidence>
<evidence type="ECO:0000256" key="3">
    <source>
        <dbReference type="ARBA" id="ARBA00022485"/>
    </source>
</evidence>
<dbReference type="Proteomes" id="UP001595957">
    <property type="component" value="Unassembled WGS sequence"/>
</dbReference>
<evidence type="ECO:0000256" key="8">
    <source>
        <dbReference type="ARBA" id="ARBA00023014"/>
    </source>
</evidence>
<sequence length="465" mass="52222">MYQALLSGPDDFEGWRTAARRFASANVPAQDIDWRVEGQAASLLSFDEPPPPNTGGGFSVPRAFLNLAESAILHRDEQRFALLYELLLNVRQQPSRMDDQADPLMRRTDSLAKAVRRDMHKMRAFVRFREVDEGDRPRFVAWFEPDHHIVRANAGFFVRRFASMRWSILTPEISIHWDGEILSEGPGATRADAPAGDPVEEVWKSYYAATFNPARLKQRAMLSEMPKKYWRNLPEAALIPELVAGAQAREASMIATPPKVPARPGNVAVAWNALREEASACTRCPLYRDATQTVFGEGPLDARLVLVGEQPGDQEDLAGRPFVGPAGQLLDRALEEARIDRASVYVTNAVKHFKYEQRGKRRIHQTPETPEIQACRWWLDQELDRIRPRILVALGATAARAMLGKAVTISRTRGAPIPLDNGVEGWVTVHPSFLLRVPDEARKAAERARFVEELRNIGERVSALD</sequence>
<dbReference type="InterPro" id="IPR005273">
    <property type="entry name" value="Ura-DNA_glyco_family4"/>
</dbReference>
<comment type="caution">
    <text evidence="11">The sequence shown here is derived from an EMBL/GenBank/DDBJ whole genome shotgun (WGS) entry which is preliminary data.</text>
</comment>
<keyword evidence="8" id="KW-0411">Iron-sulfur</keyword>
<keyword evidence="7" id="KW-0408">Iron</keyword>
<keyword evidence="9" id="KW-0234">DNA repair</keyword>
<evidence type="ECO:0000256" key="5">
    <source>
        <dbReference type="ARBA" id="ARBA00022763"/>
    </source>
</evidence>
<dbReference type="InterPro" id="IPR023875">
    <property type="entry name" value="DNA_repair_put"/>
</dbReference>
<accession>A0ABV9EY54</accession>
<dbReference type="SMART" id="SM00986">
    <property type="entry name" value="UDG"/>
    <property type="match status" value="1"/>
</dbReference>
<evidence type="ECO:0000256" key="4">
    <source>
        <dbReference type="ARBA" id="ARBA00022723"/>
    </source>
</evidence>
<keyword evidence="4" id="KW-0479">Metal-binding</keyword>
<dbReference type="SUPFAM" id="SSF52141">
    <property type="entry name" value="Uracil-DNA glycosylase-like"/>
    <property type="match status" value="1"/>
</dbReference>
<feature type="domain" description="Uracil-DNA glycosylase-like" evidence="10">
    <location>
        <begin position="295"/>
        <end position="455"/>
    </location>
</feature>
<dbReference type="InterPro" id="IPR036895">
    <property type="entry name" value="Uracil-DNA_glycosylase-like_sf"/>
</dbReference>
<dbReference type="Pfam" id="PF03167">
    <property type="entry name" value="UDG"/>
    <property type="match status" value="1"/>
</dbReference>
<dbReference type="InterPro" id="IPR005122">
    <property type="entry name" value="Uracil-DNA_glycosylase-like"/>
</dbReference>
<dbReference type="RefSeq" id="WP_380803247.1">
    <property type="nucleotide sequence ID" value="NZ_JBHSFZ010000008.1"/>
</dbReference>
<evidence type="ECO:0000256" key="7">
    <source>
        <dbReference type="ARBA" id="ARBA00023004"/>
    </source>
</evidence>
<evidence type="ECO:0000259" key="10">
    <source>
        <dbReference type="SMART" id="SM00986"/>
    </source>
</evidence>
<protein>
    <recommendedName>
        <fullName evidence="2">Type-4 uracil-DNA glycosylase</fullName>
    </recommendedName>
</protein>
<dbReference type="EMBL" id="JBHSFZ010000008">
    <property type="protein sequence ID" value="MFC4593779.1"/>
    <property type="molecule type" value="Genomic_DNA"/>
</dbReference>
<evidence type="ECO:0000256" key="9">
    <source>
        <dbReference type="ARBA" id="ARBA00023204"/>
    </source>
</evidence>
<dbReference type="InterPro" id="IPR051536">
    <property type="entry name" value="UDG_Type-4/5"/>
</dbReference>
<gene>
    <name evidence="11" type="ORF">ACFO3E_06185</name>
</gene>